<dbReference type="Gene3D" id="3.30.457.10">
    <property type="entry name" value="Copper amine oxidase-like, N-terminal domain"/>
    <property type="match status" value="1"/>
</dbReference>
<evidence type="ECO:0000256" key="1">
    <source>
        <dbReference type="SAM" id="SignalP"/>
    </source>
</evidence>
<dbReference type="InterPro" id="IPR036582">
    <property type="entry name" value="Mao_N_sf"/>
</dbReference>
<dbReference type="OrthoDB" id="1803673at2"/>
<keyword evidence="1" id="KW-0732">Signal</keyword>
<proteinExistence type="predicted"/>
<accession>A0A430JEA2</accession>
<feature type="signal peptide" evidence="1">
    <location>
        <begin position="1"/>
        <end position="24"/>
    </location>
</feature>
<organism evidence="3 4">
    <name type="scientific">Paenibacillus whitsoniae</name>
    <dbReference type="NCBI Taxonomy" id="2496558"/>
    <lineage>
        <taxon>Bacteria</taxon>
        <taxon>Bacillati</taxon>
        <taxon>Bacillota</taxon>
        <taxon>Bacilli</taxon>
        <taxon>Bacillales</taxon>
        <taxon>Paenibacillaceae</taxon>
        <taxon>Paenibacillus</taxon>
    </lineage>
</organism>
<feature type="chain" id="PRO_5019553939" evidence="1">
    <location>
        <begin position="25"/>
        <end position="219"/>
    </location>
</feature>
<evidence type="ECO:0000313" key="4">
    <source>
        <dbReference type="Proteomes" id="UP000276128"/>
    </source>
</evidence>
<comment type="caution">
    <text evidence="3">The sequence shown here is derived from an EMBL/GenBank/DDBJ whole genome shotgun (WGS) entry which is preliminary data.</text>
</comment>
<dbReference type="EMBL" id="RXHU01000034">
    <property type="protein sequence ID" value="RTE09370.1"/>
    <property type="molecule type" value="Genomic_DNA"/>
</dbReference>
<evidence type="ECO:0000313" key="3">
    <source>
        <dbReference type="EMBL" id="RTE09370.1"/>
    </source>
</evidence>
<dbReference type="AlphaFoldDB" id="A0A430JEA2"/>
<dbReference type="RefSeq" id="WP_126141733.1">
    <property type="nucleotide sequence ID" value="NZ_RXHU01000034.1"/>
</dbReference>
<evidence type="ECO:0000259" key="2">
    <source>
        <dbReference type="Pfam" id="PF07833"/>
    </source>
</evidence>
<dbReference type="InterPro" id="IPR012854">
    <property type="entry name" value="Cu_amine_oxidase-like_N"/>
</dbReference>
<dbReference type="Pfam" id="PF07833">
    <property type="entry name" value="Cu_amine_oxidN1"/>
    <property type="match status" value="1"/>
</dbReference>
<sequence>MKKKSAVLFTTVVALAMFSGVAYSASGLKLIVNGNVITPEVPPQIIDGSTMVPIRAVSEALGADVQWKEAEQTVIVNQPDRASLQRQIDLLQAALAPESADEVVKAWAKGVKNRNGAAQYALLSAELRKQTAKTYEELNWVTGVSSPWIDSYQVSDSVKAEDGSVSYKVTFQLKTSTGSAGEGTVKVTVGSKDGKWMVTGLSYKDGSDALNGLVVVPGA</sequence>
<dbReference type="SUPFAM" id="SSF55383">
    <property type="entry name" value="Copper amine oxidase, domain N"/>
    <property type="match status" value="1"/>
</dbReference>
<protein>
    <submittedName>
        <fullName evidence="3">Copper amine oxidase N-terminal domain-containing protein</fullName>
    </submittedName>
</protein>
<reference evidence="3 4" key="1">
    <citation type="submission" date="2018-12" db="EMBL/GenBank/DDBJ databases">
        <title>Bacillus ochoae sp. nov., Paenibacillus whitsoniae sp. nov., Paenibacillus spiritus sp. nov. Isolated from the Mars Exploration Rover during spacecraft assembly.</title>
        <authorList>
            <person name="Seuylemezian A."/>
            <person name="Vaishampayan P."/>
        </authorList>
    </citation>
    <scope>NUCLEOTIDE SEQUENCE [LARGE SCALE GENOMIC DNA]</scope>
    <source>
        <strain evidence="3 4">MER 54</strain>
    </source>
</reference>
<dbReference type="Proteomes" id="UP000276128">
    <property type="component" value="Unassembled WGS sequence"/>
</dbReference>
<feature type="domain" description="Copper amine oxidase-like N-terminal" evidence="2">
    <location>
        <begin position="32"/>
        <end position="76"/>
    </location>
</feature>
<keyword evidence="4" id="KW-1185">Reference proteome</keyword>
<gene>
    <name evidence="3" type="ORF">EJQ19_13430</name>
</gene>
<name>A0A430JEA2_9BACL</name>